<feature type="region of interest" description="Disordered" evidence="1">
    <location>
        <begin position="76"/>
        <end position="95"/>
    </location>
</feature>
<evidence type="ECO:0000313" key="2">
    <source>
        <dbReference type="EMBL" id="HIX57579.1"/>
    </source>
</evidence>
<evidence type="ECO:0000256" key="1">
    <source>
        <dbReference type="SAM" id="MobiDB-lite"/>
    </source>
</evidence>
<name>A0A9D2B225_9GAMM</name>
<organism evidence="2 3">
    <name type="scientific">Candidatus Anaerobiospirillum pullistercoris</name>
    <dbReference type="NCBI Taxonomy" id="2838452"/>
    <lineage>
        <taxon>Bacteria</taxon>
        <taxon>Pseudomonadati</taxon>
        <taxon>Pseudomonadota</taxon>
        <taxon>Gammaproteobacteria</taxon>
        <taxon>Aeromonadales</taxon>
        <taxon>Succinivibrionaceae</taxon>
        <taxon>Anaerobiospirillum</taxon>
    </lineage>
</organism>
<comment type="caution">
    <text evidence="2">The sequence shown here is derived from an EMBL/GenBank/DDBJ whole genome shotgun (WGS) entry which is preliminary data.</text>
</comment>
<dbReference type="EMBL" id="DXEV01000175">
    <property type="protein sequence ID" value="HIX57579.1"/>
    <property type="molecule type" value="Genomic_DNA"/>
</dbReference>
<dbReference type="Proteomes" id="UP000886829">
    <property type="component" value="Unassembled WGS sequence"/>
</dbReference>
<reference evidence="2" key="2">
    <citation type="submission" date="2021-04" db="EMBL/GenBank/DDBJ databases">
        <authorList>
            <person name="Gilroy R."/>
        </authorList>
    </citation>
    <scope>NUCLEOTIDE SEQUENCE</scope>
    <source>
        <strain evidence="2">USASDec5-558</strain>
    </source>
</reference>
<sequence length="405" mass="43559">MPASTSQTASIYLHGRLPQALSPAQASAQASAQACASPASDQRLKPVYEIPELNEAQLQTALQELCRSHDQLLKAQGANSKGKKSQNSGSVLKGKSPLEAAGGNAAIAAILERYQKRAQISCDQSLFADYSTVLSTLTSEPQDDLLTQFFGSNSALNHTIYLCTALSHVLGLALNHHEIQCRPQPLDDKLFLNTGELGAKLPLWTLTFNLSACPECAPITGITVSRLTFKPLSTTGATPKTATSADCISSTHTADPMFCEALGVSISQNGAPFKPLPQALLLDAESCFSDMLEGAFNYQENYQEEDDDAADAADATAAAANAAAEDAILSPALLQQQELKPLLNALKYVLYFLTHQDEVHSGSLEKPHKDTPELKNPNQVLSVAKLYERTVLEQHLQKPLQQYVL</sequence>
<reference evidence="2" key="1">
    <citation type="journal article" date="2021" name="PeerJ">
        <title>Extensive microbial diversity within the chicken gut microbiome revealed by metagenomics and culture.</title>
        <authorList>
            <person name="Gilroy R."/>
            <person name="Ravi A."/>
            <person name="Getino M."/>
            <person name="Pursley I."/>
            <person name="Horton D.L."/>
            <person name="Alikhan N.F."/>
            <person name="Baker D."/>
            <person name="Gharbi K."/>
            <person name="Hall N."/>
            <person name="Watson M."/>
            <person name="Adriaenssens E.M."/>
            <person name="Foster-Nyarko E."/>
            <person name="Jarju S."/>
            <person name="Secka A."/>
            <person name="Antonio M."/>
            <person name="Oren A."/>
            <person name="Chaudhuri R.R."/>
            <person name="La Ragione R."/>
            <person name="Hildebrand F."/>
            <person name="Pallen M.J."/>
        </authorList>
    </citation>
    <scope>NUCLEOTIDE SEQUENCE</scope>
    <source>
        <strain evidence="2">USASDec5-558</strain>
    </source>
</reference>
<accession>A0A9D2B225</accession>
<proteinExistence type="predicted"/>
<dbReference type="AlphaFoldDB" id="A0A9D2B225"/>
<protein>
    <submittedName>
        <fullName evidence="2">Uncharacterized protein</fullName>
    </submittedName>
</protein>
<evidence type="ECO:0000313" key="3">
    <source>
        <dbReference type="Proteomes" id="UP000886829"/>
    </source>
</evidence>
<gene>
    <name evidence="2" type="ORF">H9850_08945</name>
</gene>